<reference evidence="1" key="1">
    <citation type="submission" date="2020-12" db="EMBL/GenBank/DDBJ databases">
        <title>Vagococcus allomyrinae sp. nov. and Enterococcus lavae sp. nov., isolated from the larvae of Allomyrina dichotoma.</title>
        <authorList>
            <person name="Lee S.D."/>
        </authorList>
    </citation>
    <scope>NUCLEOTIDE SEQUENCE</scope>
    <source>
        <strain evidence="1">BWB3-3</strain>
    </source>
</reference>
<name>A0A940P3X6_9ENTE</name>
<gene>
    <name evidence="1" type="ORF">I6N95_06090</name>
</gene>
<dbReference type="AlphaFoldDB" id="A0A940P3X6"/>
<dbReference type="RefSeq" id="WP_209525674.1">
    <property type="nucleotide sequence ID" value="NZ_JAEEGA010000003.1"/>
</dbReference>
<evidence type="ECO:0000313" key="2">
    <source>
        <dbReference type="Proteomes" id="UP000674938"/>
    </source>
</evidence>
<comment type="caution">
    <text evidence="1">The sequence shown here is derived from an EMBL/GenBank/DDBJ whole genome shotgun (WGS) entry which is preliminary data.</text>
</comment>
<sequence>MNTDRMTHYWAAVISQDRETLKKFFQPDATINWHTSNEQFTLGEFLTANCDYPGNWTGKVTRILDSSEQVITITEIASPDSPERYVVTSIFSFKADLISTLDEYWAEITPAPEWRQALQLGKPIK</sequence>
<organism evidence="1 2">
    <name type="scientific">Vagococcus allomyrinae</name>
    <dbReference type="NCBI Taxonomy" id="2794353"/>
    <lineage>
        <taxon>Bacteria</taxon>
        <taxon>Bacillati</taxon>
        <taxon>Bacillota</taxon>
        <taxon>Bacilli</taxon>
        <taxon>Lactobacillales</taxon>
        <taxon>Enterococcaceae</taxon>
        <taxon>Vagococcus</taxon>
    </lineage>
</organism>
<dbReference type="Gene3D" id="3.10.450.50">
    <property type="match status" value="1"/>
</dbReference>
<dbReference type="SUPFAM" id="SSF54427">
    <property type="entry name" value="NTF2-like"/>
    <property type="match status" value="1"/>
</dbReference>
<evidence type="ECO:0000313" key="1">
    <source>
        <dbReference type="EMBL" id="MBP1040565.1"/>
    </source>
</evidence>
<dbReference type="EMBL" id="JAEEGA010000003">
    <property type="protein sequence ID" value="MBP1040565.1"/>
    <property type="molecule type" value="Genomic_DNA"/>
</dbReference>
<keyword evidence="2" id="KW-1185">Reference proteome</keyword>
<dbReference type="Proteomes" id="UP000674938">
    <property type="component" value="Unassembled WGS sequence"/>
</dbReference>
<protein>
    <submittedName>
        <fullName evidence="1">Nuclear transport factor 2 family protein</fullName>
    </submittedName>
</protein>
<proteinExistence type="predicted"/>
<dbReference type="InterPro" id="IPR032710">
    <property type="entry name" value="NTF2-like_dom_sf"/>
</dbReference>
<accession>A0A940P3X6</accession>